<dbReference type="PANTHER" id="PTHR33744:SF1">
    <property type="entry name" value="DNA-BINDING TRANSCRIPTIONAL ACTIVATOR ADER"/>
    <property type="match status" value="1"/>
</dbReference>
<dbReference type="OrthoDB" id="143422at2"/>
<dbReference type="InterPro" id="IPR009057">
    <property type="entry name" value="Homeodomain-like_sf"/>
</dbReference>
<gene>
    <name evidence="3" type="primary">pucR_2</name>
    <name evidence="3" type="ORF">Mgrana_01305</name>
</gene>
<evidence type="ECO:0000259" key="1">
    <source>
        <dbReference type="Pfam" id="PF07905"/>
    </source>
</evidence>
<dbReference type="AlphaFoldDB" id="A0A399F7W9"/>
<feature type="domain" description="Purine catabolism PurC-like" evidence="1">
    <location>
        <begin position="8"/>
        <end position="128"/>
    </location>
</feature>
<dbReference type="InterPro" id="IPR025736">
    <property type="entry name" value="PucR_C-HTH_dom"/>
</dbReference>
<evidence type="ECO:0000313" key="3">
    <source>
        <dbReference type="EMBL" id="RIH92767.1"/>
    </source>
</evidence>
<proteinExistence type="predicted"/>
<dbReference type="InterPro" id="IPR051448">
    <property type="entry name" value="CdaR-like_regulators"/>
</dbReference>
<evidence type="ECO:0000259" key="2">
    <source>
        <dbReference type="Pfam" id="PF13556"/>
    </source>
</evidence>
<feature type="domain" description="PucR C-terminal helix-turn-helix" evidence="2">
    <location>
        <begin position="175"/>
        <end position="231"/>
    </location>
</feature>
<dbReference type="PANTHER" id="PTHR33744">
    <property type="entry name" value="CARBOHYDRATE DIACID REGULATOR"/>
    <property type="match status" value="1"/>
</dbReference>
<dbReference type="InterPro" id="IPR042070">
    <property type="entry name" value="PucR_C-HTH_sf"/>
</dbReference>
<dbReference type="Pfam" id="PF13556">
    <property type="entry name" value="HTH_30"/>
    <property type="match status" value="1"/>
</dbReference>
<dbReference type="Proteomes" id="UP000266178">
    <property type="component" value="Unassembled WGS sequence"/>
</dbReference>
<dbReference type="SUPFAM" id="SSF46689">
    <property type="entry name" value="Homeodomain-like"/>
    <property type="match status" value="1"/>
</dbReference>
<dbReference type="EMBL" id="QWLB01000014">
    <property type="protein sequence ID" value="RIH92767.1"/>
    <property type="molecule type" value="Genomic_DNA"/>
</dbReference>
<keyword evidence="4" id="KW-1185">Reference proteome</keyword>
<dbReference type="Gene3D" id="1.10.10.2840">
    <property type="entry name" value="PucR C-terminal helix-turn-helix domain"/>
    <property type="match status" value="1"/>
</dbReference>
<accession>A0A399F7W9</accession>
<dbReference type="RefSeq" id="WP_119356808.1">
    <property type="nucleotide sequence ID" value="NZ_BJXM01000010.1"/>
</dbReference>
<organism evidence="3 4">
    <name type="scientific">Meiothermus granaticius NBRC 107808</name>
    <dbReference type="NCBI Taxonomy" id="1227551"/>
    <lineage>
        <taxon>Bacteria</taxon>
        <taxon>Thermotogati</taxon>
        <taxon>Deinococcota</taxon>
        <taxon>Deinococci</taxon>
        <taxon>Thermales</taxon>
        <taxon>Thermaceae</taxon>
        <taxon>Meiothermus</taxon>
    </lineage>
</organism>
<dbReference type="InterPro" id="IPR012914">
    <property type="entry name" value="PucR_dom"/>
</dbReference>
<name>A0A399F7W9_9DEIN</name>
<reference evidence="3 4" key="1">
    <citation type="submission" date="2018-08" db="EMBL/GenBank/DDBJ databases">
        <title>Meiothermus granaticius genome AF-68 sequencing project.</title>
        <authorList>
            <person name="Da Costa M.S."/>
            <person name="Albuquerque L."/>
            <person name="Raposo P."/>
            <person name="Froufe H.J.C."/>
            <person name="Barroso C.S."/>
            <person name="Egas C."/>
        </authorList>
    </citation>
    <scope>NUCLEOTIDE SEQUENCE [LARGE SCALE GENOMIC DNA]</scope>
    <source>
        <strain evidence="3 4">AF-68</strain>
    </source>
</reference>
<sequence>MSLPTLRQLLELPAFRKAEVLAGESQLGQQVTWVHVAEVLDVGRLLSGGELVLSTGIELARATPEERATYVRSLAEAGVHGLALELVQGLREVPVEMLWAAQALEFPLLVFRSEVRFADLTRAAHERILRPKIQEEEPALESVLEALVETGRSTAFLHSQLGPVLSLPERPRRTLLSTLEALLAAQFNIAEAARKLGVRRQSVYYRLEQLTGMLGDLDLPERRLGLWVALELWKRFFYTLSIAPP</sequence>
<comment type="caution">
    <text evidence="3">The sequence shown here is derived from an EMBL/GenBank/DDBJ whole genome shotgun (WGS) entry which is preliminary data.</text>
</comment>
<protein>
    <submittedName>
        <fullName evidence="3">Purine catabolism regulatory protein</fullName>
    </submittedName>
</protein>
<evidence type="ECO:0000313" key="4">
    <source>
        <dbReference type="Proteomes" id="UP000266178"/>
    </source>
</evidence>
<dbReference type="Pfam" id="PF07905">
    <property type="entry name" value="PucR"/>
    <property type="match status" value="1"/>
</dbReference>